<name>A0ABY2RQZ8_9NOCA</name>
<organism evidence="2 3">
    <name type="scientific">Rhodococcus oryzae</name>
    <dbReference type="NCBI Taxonomy" id="2571143"/>
    <lineage>
        <taxon>Bacteria</taxon>
        <taxon>Bacillati</taxon>
        <taxon>Actinomycetota</taxon>
        <taxon>Actinomycetes</taxon>
        <taxon>Mycobacteriales</taxon>
        <taxon>Nocardiaceae</taxon>
        <taxon>Rhodococcus</taxon>
    </lineage>
</organism>
<proteinExistence type="inferred from homology"/>
<dbReference type="PANTHER" id="PTHR47505">
    <property type="entry name" value="DNA UTILIZATION PROTEIN YHGH"/>
    <property type="match status" value="1"/>
</dbReference>
<comment type="similarity">
    <text evidence="1">Belongs to the ComF/GntX family.</text>
</comment>
<dbReference type="EMBL" id="SUMD01000001">
    <property type="protein sequence ID" value="TJZ81477.1"/>
    <property type="molecule type" value="Genomic_DNA"/>
</dbReference>
<dbReference type="InterPro" id="IPR029057">
    <property type="entry name" value="PRTase-like"/>
</dbReference>
<protein>
    <submittedName>
        <fullName evidence="2">ComF family protein</fullName>
    </submittedName>
</protein>
<keyword evidence="3" id="KW-1185">Reference proteome</keyword>
<gene>
    <name evidence="2" type="ORF">FCG67_02300</name>
</gene>
<dbReference type="Gene3D" id="3.40.50.2020">
    <property type="match status" value="1"/>
</dbReference>
<dbReference type="InterPro" id="IPR000836">
    <property type="entry name" value="PRTase_dom"/>
</dbReference>
<dbReference type="Proteomes" id="UP000305109">
    <property type="component" value="Unassembled WGS sequence"/>
</dbReference>
<evidence type="ECO:0000313" key="2">
    <source>
        <dbReference type="EMBL" id="TJZ81477.1"/>
    </source>
</evidence>
<reference evidence="2 3" key="1">
    <citation type="submission" date="2019-04" db="EMBL/GenBank/DDBJ databases">
        <title>Rhodococcus oryzae sp. nov., a novel actinomycete isolated from rhizosphere soil of rice (Oryza sativa L.).</title>
        <authorList>
            <person name="Li C."/>
        </authorList>
    </citation>
    <scope>NUCLEOTIDE SEQUENCE [LARGE SCALE GENOMIC DNA]</scope>
    <source>
        <strain evidence="2 3">NEAU-CX67</strain>
    </source>
</reference>
<dbReference type="SUPFAM" id="SSF53271">
    <property type="entry name" value="PRTase-like"/>
    <property type="match status" value="1"/>
</dbReference>
<dbReference type="CDD" id="cd06223">
    <property type="entry name" value="PRTases_typeI"/>
    <property type="match status" value="1"/>
</dbReference>
<dbReference type="PANTHER" id="PTHR47505:SF1">
    <property type="entry name" value="DNA UTILIZATION PROTEIN YHGH"/>
    <property type="match status" value="1"/>
</dbReference>
<evidence type="ECO:0000256" key="1">
    <source>
        <dbReference type="ARBA" id="ARBA00008007"/>
    </source>
</evidence>
<dbReference type="InterPro" id="IPR051910">
    <property type="entry name" value="ComF/GntX_DNA_util-trans"/>
</dbReference>
<sequence>MRALVDLILPRECGGCGAVGTDWCDRCRAELSGDPVRLAPRLDPGVPAWALGRYTGPRRSAVIAAKERGRRDLARPLGHALAGALGRLRELGEIDPPELAGLTLVPAPTRARAARVRGGDPVTRAALAAVSALSPEPVAVLPILKFARGVKDSVGLSARARVENLSGRIMVAPGSRTGRSACVVLVDDVLTTGATAAESVRVLAGSGVRVDAVLVIGAA</sequence>
<comment type="caution">
    <text evidence="2">The sequence shown here is derived from an EMBL/GenBank/DDBJ whole genome shotgun (WGS) entry which is preliminary data.</text>
</comment>
<evidence type="ECO:0000313" key="3">
    <source>
        <dbReference type="Proteomes" id="UP000305109"/>
    </source>
</evidence>
<dbReference type="RefSeq" id="WP_136906725.1">
    <property type="nucleotide sequence ID" value="NZ_SUMD01000001.1"/>
</dbReference>
<accession>A0ABY2RQZ8</accession>